<evidence type="ECO:0000256" key="1">
    <source>
        <dbReference type="ARBA" id="ARBA00004477"/>
    </source>
</evidence>
<evidence type="ECO:0000256" key="4">
    <source>
        <dbReference type="ARBA" id="ARBA00022679"/>
    </source>
</evidence>
<keyword evidence="4" id="KW-0808">Transferase</keyword>
<evidence type="ECO:0000256" key="8">
    <source>
        <dbReference type="ARBA" id="ARBA00022989"/>
    </source>
</evidence>
<feature type="transmembrane region" description="Helical" evidence="11">
    <location>
        <begin position="462"/>
        <end position="495"/>
    </location>
</feature>
<gene>
    <name evidence="12" type="ORF">Rsub_08841</name>
</gene>
<evidence type="ECO:0000256" key="7">
    <source>
        <dbReference type="ARBA" id="ARBA00022824"/>
    </source>
</evidence>
<evidence type="ECO:0000256" key="5">
    <source>
        <dbReference type="ARBA" id="ARBA00022692"/>
    </source>
</evidence>
<evidence type="ECO:0000256" key="9">
    <source>
        <dbReference type="ARBA" id="ARBA00023136"/>
    </source>
</evidence>
<dbReference type="GO" id="GO:0004168">
    <property type="term" value="F:dolichol kinase activity"/>
    <property type="evidence" value="ECO:0007669"/>
    <property type="project" value="UniProtKB-EC"/>
</dbReference>
<comment type="caution">
    <text evidence="12">The sequence shown here is derived from an EMBL/GenBank/DDBJ whole genome shotgun (WGS) entry which is preliminary data.</text>
</comment>
<name>A0A2V0P857_9CHLO</name>
<feature type="transmembrane region" description="Helical" evidence="11">
    <location>
        <begin position="392"/>
        <end position="418"/>
    </location>
</feature>
<evidence type="ECO:0000256" key="3">
    <source>
        <dbReference type="ARBA" id="ARBA00012132"/>
    </source>
</evidence>
<comment type="subcellular location">
    <subcellularLocation>
        <location evidence="1">Endoplasmic reticulum membrane</location>
        <topology evidence="1">Multi-pass membrane protein</topology>
    </subcellularLocation>
</comment>
<evidence type="ECO:0000256" key="2">
    <source>
        <dbReference type="ARBA" id="ARBA00010794"/>
    </source>
</evidence>
<feature type="transmembrane region" description="Helical" evidence="11">
    <location>
        <begin position="526"/>
        <end position="546"/>
    </location>
</feature>
<keyword evidence="5 11" id="KW-0812">Transmembrane</keyword>
<evidence type="ECO:0000313" key="12">
    <source>
        <dbReference type="EMBL" id="GBF96026.1"/>
    </source>
</evidence>
<dbReference type="Proteomes" id="UP000247498">
    <property type="component" value="Unassembled WGS sequence"/>
</dbReference>
<evidence type="ECO:0000313" key="13">
    <source>
        <dbReference type="Proteomes" id="UP000247498"/>
    </source>
</evidence>
<dbReference type="STRING" id="307507.A0A2V0P857"/>
<keyword evidence="9 11" id="KW-0472">Membrane</keyword>
<dbReference type="InterPro" id="IPR032974">
    <property type="entry name" value="Polypren_kinase"/>
</dbReference>
<sequence length="688" mass="67050">MVRGVRLQRQVLEIGLLAASSLRLCAALVALGTPEHTGAAASLALLTLLSLLSESWSKPQGPGTRYAVRTADSDGVSQGTLAVPSVLAALLAADPGDSWLPWFYASCAAAVTTLQHLRRQVGPEGSSGGSGSSGSGGGGSNGSGSAAAAAPAANGHKAAAAAPAGVCVQAHACSGGSRPCGALACGWRHRAATAVHAATAAAVAWFAASAFRSGSGTGWRGGDSGQWPGPGLAGSFVVAAAIAAPPLYGRLLTLLPHTLSLGEASLLTQGILLAAAHGAAALPWLPEFAAAAGAALCGGRCSGGGGDRGGGGGGGGGGQFPGGEGLLDSGWFSALREFGPPWAGVAPASGPLPPEALLSPFVGLLVASVLAAVAAMRLAAAARAERAPARRAAWGAAAAAFAAPAAAVTALLAAWTLAVFLPAAPGRLGVIAYWMGVLGSSLPLMHVAAARRAAPQIILRKGYHLIAVALFLPAFFWDTPLLAAALAIAFAVLGAAEAARVTRLPLVGAAVQSFMGAFVDGRDVGPIYVTHFTLLLGLALPVWLAASLPCGGGGGGGGGGAAPWWARGPAGCGAAAVPAVLAGLSGTMVIGFGDTAASVVGRLAGRTPIHAGARKTAEGTAAGVAATLAGWGAALAGAARAGGVAAPGPARWALLAAATCGACLLEACTSQLDNILIPLWYFPHCLLC</sequence>
<keyword evidence="13" id="KW-1185">Reference proteome</keyword>
<dbReference type="OrthoDB" id="377083at2759"/>
<keyword evidence="6" id="KW-0418">Kinase</keyword>
<feature type="transmembrane region" description="Helical" evidence="11">
    <location>
        <begin position="430"/>
        <end position="450"/>
    </location>
</feature>
<accession>A0A2V0P857</accession>
<feature type="compositionally biased region" description="Gly residues" evidence="10">
    <location>
        <begin position="125"/>
        <end position="142"/>
    </location>
</feature>
<dbReference type="InParanoid" id="A0A2V0P857"/>
<evidence type="ECO:0000256" key="11">
    <source>
        <dbReference type="SAM" id="Phobius"/>
    </source>
</evidence>
<protein>
    <recommendedName>
        <fullName evidence="3">dolichol kinase</fullName>
        <ecNumber evidence="3">2.7.1.108</ecNumber>
    </recommendedName>
</protein>
<dbReference type="GO" id="GO:0005789">
    <property type="term" value="C:endoplasmic reticulum membrane"/>
    <property type="evidence" value="ECO:0007669"/>
    <property type="project" value="UniProtKB-SubCell"/>
</dbReference>
<dbReference type="EMBL" id="BDRX01000073">
    <property type="protein sequence ID" value="GBF96026.1"/>
    <property type="molecule type" value="Genomic_DNA"/>
</dbReference>
<reference evidence="12 13" key="1">
    <citation type="journal article" date="2018" name="Sci. Rep.">
        <title>Raphidocelis subcapitata (=Pseudokirchneriella subcapitata) provides an insight into genome evolution and environmental adaptations in the Sphaeropleales.</title>
        <authorList>
            <person name="Suzuki S."/>
            <person name="Yamaguchi H."/>
            <person name="Nakajima N."/>
            <person name="Kawachi M."/>
        </authorList>
    </citation>
    <scope>NUCLEOTIDE SEQUENCE [LARGE SCALE GENOMIC DNA]</scope>
    <source>
        <strain evidence="12 13">NIES-35</strain>
    </source>
</reference>
<dbReference type="GO" id="GO:0043048">
    <property type="term" value="P:dolichyl monophosphate biosynthetic process"/>
    <property type="evidence" value="ECO:0007669"/>
    <property type="project" value="TreeGrafter"/>
</dbReference>
<dbReference type="EC" id="2.7.1.108" evidence="3"/>
<keyword evidence="7" id="KW-0256">Endoplasmic reticulum</keyword>
<proteinExistence type="inferred from homology"/>
<keyword evidence="8 11" id="KW-1133">Transmembrane helix</keyword>
<dbReference type="AlphaFoldDB" id="A0A2V0P857"/>
<evidence type="ECO:0000256" key="6">
    <source>
        <dbReference type="ARBA" id="ARBA00022777"/>
    </source>
</evidence>
<organism evidence="12 13">
    <name type="scientific">Raphidocelis subcapitata</name>
    <dbReference type="NCBI Taxonomy" id="307507"/>
    <lineage>
        <taxon>Eukaryota</taxon>
        <taxon>Viridiplantae</taxon>
        <taxon>Chlorophyta</taxon>
        <taxon>core chlorophytes</taxon>
        <taxon>Chlorophyceae</taxon>
        <taxon>CS clade</taxon>
        <taxon>Sphaeropleales</taxon>
        <taxon>Selenastraceae</taxon>
        <taxon>Raphidocelis</taxon>
    </lineage>
</organism>
<evidence type="ECO:0000256" key="10">
    <source>
        <dbReference type="SAM" id="MobiDB-lite"/>
    </source>
</evidence>
<dbReference type="PANTHER" id="PTHR13205:SF15">
    <property type="entry name" value="DOLICHOL KINASE"/>
    <property type="match status" value="1"/>
</dbReference>
<dbReference type="PANTHER" id="PTHR13205">
    <property type="entry name" value="TRANSMEMBRANE PROTEIN 15-RELATED"/>
    <property type="match status" value="1"/>
</dbReference>
<comment type="similarity">
    <text evidence="2">Belongs to the polyprenol kinase family.</text>
</comment>
<feature type="transmembrane region" description="Helical" evidence="11">
    <location>
        <begin position="357"/>
        <end position="380"/>
    </location>
</feature>
<feature type="region of interest" description="Disordered" evidence="10">
    <location>
        <begin position="120"/>
        <end position="148"/>
    </location>
</feature>